<evidence type="ECO:0000256" key="5">
    <source>
        <dbReference type="SAM" id="MobiDB-lite"/>
    </source>
</evidence>
<evidence type="ECO:0000256" key="2">
    <source>
        <dbReference type="ARBA" id="ARBA00022840"/>
    </source>
</evidence>
<evidence type="ECO:0000256" key="4">
    <source>
        <dbReference type="HAMAP-Rule" id="MF_00636"/>
    </source>
</evidence>
<protein>
    <submittedName>
        <fullName evidence="8">RNase adapter RapZ</fullName>
    </submittedName>
</protein>
<dbReference type="PANTHER" id="PTHR30448:SF0">
    <property type="entry name" value="RNASE ADAPTER PROTEIN RAPZ"/>
    <property type="match status" value="1"/>
</dbReference>
<keyword evidence="3 4" id="KW-0342">GTP-binding</keyword>
<evidence type="ECO:0000313" key="8">
    <source>
        <dbReference type="EMBL" id="MBS7810092.1"/>
    </source>
</evidence>
<feature type="binding site" evidence="4">
    <location>
        <begin position="62"/>
        <end position="69"/>
    </location>
    <ligand>
        <name>ATP</name>
        <dbReference type="ChEBI" id="CHEBI:30616"/>
    </ligand>
</feature>
<keyword evidence="2 4" id="KW-0067">ATP-binding</keyword>
<comment type="caution">
    <text evidence="8">The sequence shown here is derived from an EMBL/GenBank/DDBJ whole genome shotgun (WGS) entry which is preliminary data.</text>
</comment>
<keyword evidence="9" id="KW-1185">Reference proteome</keyword>
<dbReference type="Pfam" id="PF03668">
    <property type="entry name" value="RapZ-like_N"/>
    <property type="match status" value="1"/>
</dbReference>
<evidence type="ECO:0000313" key="9">
    <source>
        <dbReference type="Proteomes" id="UP000766336"/>
    </source>
</evidence>
<dbReference type="HAMAP" id="MF_00636">
    <property type="entry name" value="RapZ_like"/>
    <property type="match status" value="1"/>
</dbReference>
<dbReference type="Proteomes" id="UP000766336">
    <property type="component" value="Unassembled WGS sequence"/>
</dbReference>
<feature type="binding site" evidence="4">
    <location>
        <begin position="107"/>
        <end position="110"/>
    </location>
    <ligand>
        <name>GTP</name>
        <dbReference type="ChEBI" id="CHEBI:37565"/>
    </ligand>
</feature>
<dbReference type="EMBL" id="JAHCDA010000001">
    <property type="protein sequence ID" value="MBS7810092.1"/>
    <property type="molecule type" value="Genomic_DNA"/>
</dbReference>
<dbReference type="InterPro" id="IPR005337">
    <property type="entry name" value="RapZ-like"/>
</dbReference>
<evidence type="ECO:0000259" key="7">
    <source>
        <dbReference type="Pfam" id="PF22740"/>
    </source>
</evidence>
<dbReference type="InterPro" id="IPR053930">
    <property type="entry name" value="RapZ-like_N"/>
</dbReference>
<evidence type="ECO:0000256" key="3">
    <source>
        <dbReference type="ARBA" id="ARBA00023134"/>
    </source>
</evidence>
<feature type="domain" description="RapZ-like N-terminal" evidence="6">
    <location>
        <begin position="58"/>
        <end position="210"/>
    </location>
</feature>
<sequence>MGGARPLPAAARDQWRRPFRAGCAGLRPGRAGPAAPAELRGLRGVSDPVLAPGPRPFVLVTGLSGAGKASILRVLEDLGFETVDNPPLAILDSLVEDGTGPLAAGIDARTRGFEAAEVVAALRRLRDREGLAATLVFATAEEEVLLRRYTETRRRHPLAPGGPLGARVLDGIRMEGALLTPLRDAADLVLDTSVLPLPELRRLIEARFRPDDAPGLSLQIQSFAFPKGLPREADLVFDLRFLANPHYVPALKPLTGRDPAVGDYVAADPDFPAFWARLVGFIEPLLPRYVAEGKKYLTIAVGCTGGRHRSVFVAEKLAAHLRQQGWRADLAHRELGQTHDISAPVLAAPPQDAGTPESPLSSKKAAPSLSMPMSSKYPS</sequence>
<feature type="domain" description="RapZ C-terminal" evidence="7">
    <location>
        <begin position="217"/>
        <end position="335"/>
    </location>
</feature>
<keyword evidence="1 4" id="KW-0547">Nucleotide-binding</keyword>
<name>A0ABS5Q9E4_9PROT</name>
<dbReference type="Pfam" id="PF22740">
    <property type="entry name" value="PapZ_C"/>
    <property type="match status" value="1"/>
</dbReference>
<proteinExistence type="inferred from homology"/>
<dbReference type="SUPFAM" id="SSF52540">
    <property type="entry name" value="P-loop containing nucleoside triphosphate hydrolases"/>
    <property type="match status" value="1"/>
</dbReference>
<dbReference type="PANTHER" id="PTHR30448">
    <property type="entry name" value="RNASE ADAPTER PROTEIN RAPZ"/>
    <property type="match status" value="1"/>
</dbReference>
<dbReference type="InterPro" id="IPR053931">
    <property type="entry name" value="RapZ_C"/>
</dbReference>
<dbReference type="InterPro" id="IPR027417">
    <property type="entry name" value="P-loop_NTPase"/>
</dbReference>
<accession>A0ABS5Q9E4</accession>
<gene>
    <name evidence="8" type="primary">rapZ</name>
    <name evidence="8" type="ORF">KHU32_04025</name>
</gene>
<feature type="region of interest" description="Disordered" evidence="5">
    <location>
        <begin position="344"/>
        <end position="379"/>
    </location>
</feature>
<organism evidence="8 9">
    <name type="scientific">Roseococcus pinisoli</name>
    <dbReference type="NCBI Taxonomy" id="2835040"/>
    <lineage>
        <taxon>Bacteria</taxon>
        <taxon>Pseudomonadati</taxon>
        <taxon>Pseudomonadota</taxon>
        <taxon>Alphaproteobacteria</taxon>
        <taxon>Acetobacterales</taxon>
        <taxon>Roseomonadaceae</taxon>
        <taxon>Roseococcus</taxon>
    </lineage>
</organism>
<evidence type="ECO:0000259" key="6">
    <source>
        <dbReference type="Pfam" id="PF03668"/>
    </source>
</evidence>
<reference evidence="8 9" key="1">
    <citation type="submission" date="2021-05" db="EMBL/GenBank/DDBJ databases">
        <title>Roseococcus sp. XZZS9, whole genome shotgun sequencing project.</title>
        <authorList>
            <person name="Zhao G."/>
            <person name="Shen L."/>
        </authorList>
    </citation>
    <scope>NUCLEOTIDE SEQUENCE [LARGE SCALE GENOMIC DNA]</scope>
    <source>
        <strain evidence="8 9">XZZS9</strain>
    </source>
</reference>
<evidence type="ECO:0000256" key="1">
    <source>
        <dbReference type="ARBA" id="ARBA00022741"/>
    </source>
</evidence>
<dbReference type="NCBIfam" id="NF003828">
    <property type="entry name" value="PRK05416.1"/>
    <property type="match status" value="1"/>
</dbReference>